<evidence type="ECO:0000313" key="1">
    <source>
        <dbReference type="EMBL" id="GAA4951604.1"/>
    </source>
</evidence>
<gene>
    <name evidence="1" type="ORF">GCM10025791_35150</name>
</gene>
<dbReference type="AlphaFoldDB" id="A0AAV3U6B7"/>
<comment type="caution">
    <text evidence="1">The sequence shown here is derived from an EMBL/GenBank/DDBJ whole genome shotgun (WGS) entry which is preliminary data.</text>
</comment>
<dbReference type="Proteomes" id="UP001409585">
    <property type="component" value="Unassembled WGS sequence"/>
</dbReference>
<evidence type="ECO:0000313" key="2">
    <source>
        <dbReference type="Proteomes" id="UP001409585"/>
    </source>
</evidence>
<sequence length="192" mass="21429">MVRETRQIPIVQPDELKERLSEARKRLSPEQYLLFWLVAKLGLTAKSAYDLTLDCITINSEGRLVIRPAEAWFALPKSIAPIMKSLAQAADSSWPYKNPAKAPALPVMHSVIKRHRMGTEIFQNETTLLRSSAIFAAMHEGQLDRKTLSAITGVSKQTISEMEFLVPADIHSLVSHDLVAARNRAILGNNDD</sequence>
<organism evidence="1 2">
    <name type="scientific">Halioxenophilus aromaticivorans</name>
    <dbReference type="NCBI Taxonomy" id="1306992"/>
    <lineage>
        <taxon>Bacteria</taxon>
        <taxon>Pseudomonadati</taxon>
        <taxon>Pseudomonadota</taxon>
        <taxon>Gammaproteobacteria</taxon>
        <taxon>Alteromonadales</taxon>
        <taxon>Alteromonadaceae</taxon>
        <taxon>Halioxenophilus</taxon>
    </lineage>
</organism>
<protein>
    <recommendedName>
        <fullName evidence="3">Tyr recombinase domain-containing protein</fullName>
    </recommendedName>
</protein>
<reference evidence="2" key="1">
    <citation type="journal article" date="2019" name="Int. J. Syst. Evol. Microbiol.">
        <title>The Global Catalogue of Microorganisms (GCM) 10K type strain sequencing project: providing services to taxonomists for standard genome sequencing and annotation.</title>
        <authorList>
            <consortium name="The Broad Institute Genomics Platform"/>
            <consortium name="The Broad Institute Genome Sequencing Center for Infectious Disease"/>
            <person name="Wu L."/>
            <person name="Ma J."/>
        </authorList>
    </citation>
    <scope>NUCLEOTIDE SEQUENCE [LARGE SCALE GENOMIC DNA]</scope>
    <source>
        <strain evidence="2">JCM 19134</strain>
    </source>
</reference>
<keyword evidence="2" id="KW-1185">Reference proteome</keyword>
<accession>A0AAV3U6B7</accession>
<evidence type="ECO:0008006" key="3">
    <source>
        <dbReference type="Google" id="ProtNLM"/>
    </source>
</evidence>
<proteinExistence type="predicted"/>
<name>A0AAV3U6B7_9ALTE</name>
<dbReference type="EMBL" id="BAABLX010000029">
    <property type="protein sequence ID" value="GAA4951604.1"/>
    <property type="molecule type" value="Genomic_DNA"/>
</dbReference>